<dbReference type="SUPFAM" id="SSF48403">
    <property type="entry name" value="Ankyrin repeat"/>
    <property type="match status" value="1"/>
</dbReference>
<name>A0AA35MCE9_9HYPO</name>
<feature type="repeat" description="ANK" evidence="1">
    <location>
        <begin position="87"/>
        <end position="119"/>
    </location>
</feature>
<dbReference type="Proteomes" id="UP001160390">
    <property type="component" value="Unassembled WGS sequence"/>
</dbReference>
<dbReference type="PROSITE" id="PS50088">
    <property type="entry name" value="ANK_REPEAT"/>
    <property type="match status" value="2"/>
</dbReference>
<dbReference type="Gene3D" id="3.40.50.1820">
    <property type="entry name" value="alpha/beta hydrolase"/>
    <property type="match status" value="1"/>
</dbReference>
<feature type="region of interest" description="Disordered" evidence="2">
    <location>
        <begin position="1"/>
        <end position="49"/>
    </location>
</feature>
<dbReference type="PANTHER" id="PTHR33840:SF1">
    <property type="entry name" value="TLE1 PHOSPHOLIPASE DOMAIN-CONTAINING PROTEIN"/>
    <property type="match status" value="1"/>
</dbReference>
<keyword evidence="1" id="KW-0040">ANK repeat</keyword>
<dbReference type="InterPro" id="IPR029058">
    <property type="entry name" value="AB_hydrolase_fold"/>
</dbReference>
<accession>A0AA35MCE9</accession>
<dbReference type="Pfam" id="PF00023">
    <property type="entry name" value="Ank"/>
    <property type="match status" value="1"/>
</dbReference>
<gene>
    <name evidence="4" type="ORF">CCHLO57077_00009439</name>
</gene>
<dbReference type="InterPro" id="IPR002110">
    <property type="entry name" value="Ankyrin_rpt"/>
</dbReference>
<dbReference type="Pfam" id="PF09994">
    <property type="entry name" value="T6SS_Tle1-like_cat"/>
    <property type="match status" value="1"/>
</dbReference>
<dbReference type="SMART" id="SM00248">
    <property type="entry name" value="ANK"/>
    <property type="match status" value="3"/>
</dbReference>
<sequence>MQDGLKGRMTTHTANAVEHGNVEGARGTLDDAENPVDINTPLISQTDRGNPTRRTALQIAIYKNWPELFEFLLLRNADVNLNPDDLTNESALQLAVRKGRREFVHHLLEHNVDVNAPPGGPDGQTALHLAFRGEDEAWVERFLRHGADIEAQDENGESVLSIARGLSQDRRIAHLIMAHHERLRVSRPRRLIVCCDGTWMKNDTKQPLSNVARIALCFADCDREHAKNFVQVIHYQPGVGTSSFGPYNLYEGAFAKAISQDVRDAYGFICDNYSFYNDEIILIGFSRGAFTARALAALIKDVGVLTSAGRFCIDHVYGLWEKRPLATSPLRDDHLSKYVDNLAKHHLTQRDVRIRACALWDTVAPLGANLPKRLPRIPSRRLKFVDSRLCSNIDYAFQALALDEKRFNFQPMVWKEKNATQHLTQCWFRGSHGDVGGGNDSFCLANLPLAWMISKLQENRLASFNGYKISHLASHWRLLPWLLGETEGDGRYQQPVQNFDVFNSHTGGYKLAGTKLREPRAAADQVNDSGEYLHVSVKRLPSSDPNIILHSNKLQRMAVQEWVDDDVEHRILQGWLGIAEDHDVRSNLEKILGLNQPQDVAAAAPQQFLAAGALPEGP</sequence>
<dbReference type="Gene3D" id="1.25.40.20">
    <property type="entry name" value="Ankyrin repeat-containing domain"/>
    <property type="match status" value="1"/>
</dbReference>
<dbReference type="SUPFAM" id="SSF53474">
    <property type="entry name" value="alpha/beta-Hydrolases"/>
    <property type="match status" value="1"/>
</dbReference>
<reference evidence="4" key="1">
    <citation type="submission" date="2023-01" db="EMBL/GenBank/DDBJ databases">
        <authorList>
            <person name="Piombo E."/>
        </authorList>
    </citation>
    <scope>NUCLEOTIDE SEQUENCE</scope>
</reference>
<dbReference type="InterPro" id="IPR018712">
    <property type="entry name" value="Tle1-like_cat"/>
</dbReference>
<comment type="caution">
    <text evidence="4">The sequence shown here is derived from an EMBL/GenBank/DDBJ whole genome shotgun (WGS) entry which is preliminary data.</text>
</comment>
<evidence type="ECO:0000256" key="1">
    <source>
        <dbReference type="PROSITE-ProRule" id="PRU00023"/>
    </source>
</evidence>
<evidence type="ECO:0000256" key="2">
    <source>
        <dbReference type="SAM" id="MobiDB-lite"/>
    </source>
</evidence>
<organism evidence="4 5">
    <name type="scientific">Clonostachys chloroleuca</name>
    <dbReference type="NCBI Taxonomy" id="1926264"/>
    <lineage>
        <taxon>Eukaryota</taxon>
        <taxon>Fungi</taxon>
        <taxon>Dikarya</taxon>
        <taxon>Ascomycota</taxon>
        <taxon>Pezizomycotina</taxon>
        <taxon>Sordariomycetes</taxon>
        <taxon>Hypocreomycetidae</taxon>
        <taxon>Hypocreales</taxon>
        <taxon>Bionectriaceae</taxon>
        <taxon>Clonostachys</taxon>
    </lineage>
</organism>
<evidence type="ECO:0000259" key="3">
    <source>
        <dbReference type="Pfam" id="PF09994"/>
    </source>
</evidence>
<dbReference type="InterPro" id="IPR036770">
    <property type="entry name" value="Ankyrin_rpt-contain_sf"/>
</dbReference>
<keyword evidence="5" id="KW-1185">Reference proteome</keyword>
<dbReference type="AlphaFoldDB" id="A0AA35MCE9"/>
<evidence type="ECO:0000313" key="4">
    <source>
        <dbReference type="EMBL" id="CAI6094582.1"/>
    </source>
</evidence>
<feature type="repeat" description="ANK" evidence="1">
    <location>
        <begin position="122"/>
        <end position="154"/>
    </location>
</feature>
<feature type="domain" description="T6SS Phospholipase effector Tle1-like catalytic" evidence="3">
    <location>
        <begin position="189"/>
        <end position="454"/>
    </location>
</feature>
<protein>
    <recommendedName>
        <fullName evidence="3">T6SS Phospholipase effector Tle1-like catalytic domain-containing protein</fullName>
    </recommendedName>
</protein>
<dbReference type="Pfam" id="PF12796">
    <property type="entry name" value="Ank_2"/>
    <property type="match status" value="1"/>
</dbReference>
<dbReference type="PANTHER" id="PTHR33840">
    <property type="match status" value="1"/>
</dbReference>
<evidence type="ECO:0000313" key="5">
    <source>
        <dbReference type="Proteomes" id="UP001160390"/>
    </source>
</evidence>
<dbReference type="EMBL" id="CABFNP030001256">
    <property type="protein sequence ID" value="CAI6094582.1"/>
    <property type="molecule type" value="Genomic_DNA"/>
</dbReference>
<dbReference type="PROSITE" id="PS50297">
    <property type="entry name" value="ANK_REP_REGION"/>
    <property type="match status" value="2"/>
</dbReference>
<proteinExistence type="predicted"/>